<comment type="caution">
    <text evidence="1">The sequence shown here is derived from an EMBL/GenBank/DDBJ whole genome shotgun (WGS) entry which is preliminary data.</text>
</comment>
<sequence>MRELVRTGAKGSSREELYQAQELAYDAVEEPDRARRNMFARKALGISPLCADAWLELSNLRNLSPEARREYLMRAVCAGELAIGERSFAEDKGNFWLVLETRPYMRARYALAEDLWFSGSRDEAIGHLHEMLELNPNDNQGLRYLLLTWLMWMDDDAAARRLLVEHGQETSTFLEFTRVLLAFKENGDSETARKSAATAILSNRHVARYLADQKSWYALSDYYSPRQESEAAWYAERLGFAWLRAPGSIEWLGEQMTKEPAQNRDGETLH</sequence>
<dbReference type="Proteomes" id="UP000605099">
    <property type="component" value="Unassembled WGS sequence"/>
</dbReference>
<name>A0ABQ2JIS1_9SPHN</name>
<organism evidence="1 2">
    <name type="scientific">Novosphingobium indicum</name>
    <dbReference type="NCBI Taxonomy" id="462949"/>
    <lineage>
        <taxon>Bacteria</taxon>
        <taxon>Pseudomonadati</taxon>
        <taxon>Pseudomonadota</taxon>
        <taxon>Alphaproteobacteria</taxon>
        <taxon>Sphingomonadales</taxon>
        <taxon>Sphingomonadaceae</taxon>
        <taxon>Novosphingobium</taxon>
    </lineage>
</organism>
<dbReference type="InterPro" id="IPR011990">
    <property type="entry name" value="TPR-like_helical_dom_sf"/>
</dbReference>
<gene>
    <name evidence="1" type="ORF">GCM10011349_13830</name>
</gene>
<dbReference type="RefSeq" id="WP_188818923.1">
    <property type="nucleotide sequence ID" value="NZ_BMLK01000005.1"/>
</dbReference>
<accession>A0ABQ2JIS1</accession>
<evidence type="ECO:0000313" key="2">
    <source>
        <dbReference type="Proteomes" id="UP000605099"/>
    </source>
</evidence>
<keyword evidence="2" id="KW-1185">Reference proteome</keyword>
<evidence type="ECO:0000313" key="1">
    <source>
        <dbReference type="EMBL" id="GGN46552.1"/>
    </source>
</evidence>
<protein>
    <recommendedName>
        <fullName evidence="3">Tetratricopeptide repeat protein</fullName>
    </recommendedName>
</protein>
<evidence type="ECO:0008006" key="3">
    <source>
        <dbReference type="Google" id="ProtNLM"/>
    </source>
</evidence>
<dbReference type="EMBL" id="BMLK01000005">
    <property type="protein sequence ID" value="GGN46552.1"/>
    <property type="molecule type" value="Genomic_DNA"/>
</dbReference>
<reference evidence="2" key="1">
    <citation type="journal article" date="2019" name="Int. J. Syst. Evol. Microbiol.">
        <title>The Global Catalogue of Microorganisms (GCM) 10K type strain sequencing project: providing services to taxonomists for standard genome sequencing and annotation.</title>
        <authorList>
            <consortium name="The Broad Institute Genomics Platform"/>
            <consortium name="The Broad Institute Genome Sequencing Center for Infectious Disease"/>
            <person name="Wu L."/>
            <person name="Ma J."/>
        </authorList>
    </citation>
    <scope>NUCLEOTIDE SEQUENCE [LARGE SCALE GENOMIC DNA]</scope>
    <source>
        <strain evidence="2">CGMCC 1.6784</strain>
    </source>
</reference>
<proteinExistence type="predicted"/>
<dbReference type="Gene3D" id="1.25.40.10">
    <property type="entry name" value="Tetratricopeptide repeat domain"/>
    <property type="match status" value="1"/>
</dbReference>